<accession>A0A3P8F2N4</accession>
<keyword evidence="4" id="KW-1185">Reference proteome</keyword>
<evidence type="ECO:0000313" key="4">
    <source>
        <dbReference type="Proteomes" id="UP000050761"/>
    </source>
</evidence>
<dbReference type="AlphaFoldDB" id="A0A183GSQ6"/>
<dbReference type="Gene3D" id="2.60.40.3770">
    <property type="match status" value="1"/>
</dbReference>
<gene>
    <name evidence="3" type="ORF">HPBE_LOCUS25726</name>
</gene>
<evidence type="ECO:0000313" key="5">
    <source>
        <dbReference type="WBParaSite" id="HPBE_0002572601-mRNA-1"/>
    </source>
</evidence>
<organism evidence="4 5">
    <name type="scientific">Heligmosomoides polygyrus</name>
    <name type="common">Parasitic roundworm</name>
    <dbReference type="NCBI Taxonomy" id="6339"/>
    <lineage>
        <taxon>Eukaryota</taxon>
        <taxon>Metazoa</taxon>
        <taxon>Ecdysozoa</taxon>
        <taxon>Nematoda</taxon>
        <taxon>Chromadorea</taxon>
        <taxon>Rhabditida</taxon>
        <taxon>Rhabditina</taxon>
        <taxon>Rhabditomorpha</taxon>
        <taxon>Strongyloidea</taxon>
        <taxon>Heligmosomidae</taxon>
        <taxon>Heligmosomoides</taxon>
    </lineage>
</organism>
<dbReference type="EMBL" id="UZAH01038479">
    <property type="protein sequence ID" value="VDP53398.1"/>
    <property type="molecule type" value="Genomic_DNA"/>
</dbReference>
<feature type="domain" description="Phlebovirus glycoprotein G2 fusion" evidence="2">
    <location>
        <begin position="66"/>
        <end position="136"/>
    </location>
</feature>
<dbReference type="Proteomes" id="UP000050761">
    <property type="component" value="Unassembled WGS sequence"/>
</dbReference>
<keyword evidence="1" id="KW-0472">Membrane</keyword>
<dbReference type="Pfam" id="PF07245">
    <property type="entry name" value="Phlebovirus_G2"/>
    <property type="match status" value="1"/>
</dbReference>
<sequence length="346" mass="38565">IYAQPINDEIFEIFHCNRWRESASVEIIHLDAALLPTVPVEIVINNLTSVGIPPLPLLNNPFISDDVKNLQCQMFDDCTCVPAETKANCYCKNLPIGTWFKSKRNQLPVLYPSLTFRQDASARVQATVTNMVTGEIVLSFQDTLETEILVDDDVCRVTASDLKGCYNRVKGSVAEAICFSSRDGSLAEIVCGETSFTIPCNTTESRSDLRFSLTKARINFACVVSCGRVTTSFDIAGILKFTASAQGLVEQWLSGESVSLSEIQWPDLAHIARVFLQWHKTLAIAIVTLLIAIAITYLVFTTCGMRIIFWLGTQHAKSLLQLVGLFWRFLRFTCVNLIVSAHRKQQ</sequence>
<name>A0A183GSQ6_HELPZ</name>
<evidence type="ECO:0000256" key="1">
    <source>
        <dbReference type="SAM" id="Phobius"/>
    </source>
</evidence>
<dbReference type="OrthoDB" id="5868079at2759"/>
<reference evidence="3 4" key="1">
    <citation type="submission" date="2018-11" db="EMBL/GenBank/DDBJ databases">
        <authorList>
            <consortium name="Pathogen Informatics"/>
        </authorList>
    </citation>
    <scope>NUCLEOTIDE SEQUENCE [LARGE SCALE GENOMIC DNA]</scope>
</reference>
<evidence type="ECO:0000259" key="2">
    <source>
        <dbReference type="Pfam" id="PF07245"/>
    </source>
</evidence>
<evidence type="ECO:0000313" key="3">
    <source>
        <dbReference type="EMBL" id="VDP53398.1"/>
    </source>
</evidence>
<keyword evidence="1" id="KW-0812">Transmembrane</keyword>
<reference evidence="5" key="2">
    <citation type="submission" date="2019-09" db="UniProtKB">
        <authorList>
            <consortium name="WormBaseParasite"/>
        </authorList>
    </citation>
    <scope>IDENTIFICATION</scope>
</reference>
<accession>A0A183GSQ6</accession>
<protein>
    <submittedName>
        <fullName evidence="5">Phlebovirus_G2 domain-containing protein</fullName>
    </submittedName>
</protein>
<keyword evidence="1" id="KW-1133">Transmembrane helix</keyword>
<proteinExistence type="predicted"/>
<dbReference type="WBParaSite" id="HPBE_0002572601-mRNA-1">
    <property type="protein sequence ID" value="HPBE_0002572601-mRNA-1"/>
    <property type="gene ID" value="HPBE_0002572601"/>
</dbReference>
<dbReference type="InterPro" id="IPR009878">
    <property type="entry name" value="Phlebovirus_G2_fusion"/>
</dbReference>
<feature type="transmembrane region" description="Helical" evidence="1">
    <location>
        <begin position="282"/>
        <end position="312"/>
    </location>
</feature>